<evidence type="ECO:0000256" key="1">
    <source>
        <dbReference type="ARBA" id="ARBA00022737"/>
    </source>
</evidence>
<organism evidence="6 7">
    <name type="scientific">Streptomyces rhizosphaericus</name>
    <dbReference type="NCBI Taxonomy" id="114699"/>
    <lineage>
        <taxon>Bacteria</taxon>
        <taxon>Bacillati</taxon>
        <taxon>Actinomycetota</taxon>
        <taxon>Actinomycetes</taxon>
        <taxon>Kitasatosporales</taxon>
        <taxon>Streptomycetaceae</taxon>
        <taxon>Streptomyces</taxon>
        <taxon>Streptomyces violaceusniger group</taxon>
    </lineage>
</organism>
<dbReference type="InterPro" id="IPR050498">
    <property type="entry name" value="Ycf3"/>
</dbReference>
<keyword evidence="7" id="KW-1185">Reference proteome</keyword>
<feature type="repeat" description="TPR" evidence="3">
    <location>
        <begin position="785"/>
        <end position="818"/>
    </location>
</feature>
<dbReference type="PANTHER" id="PTHR44858">
    <property type="entry name" value="TETRATRICOPEPTIDE REPEAT PROTEIN 6"/>
    <property type="match status" value="1"/>
</dbReference>
<dbReference type="EMBL" id="BAAAID010000064">
    <property type="protein sequence ID" value="GAA0949903.1"/>
    <property type="molecule type" value="Genomic_DNA"/>
</dbReference>
<dbReference type="PROSITE" id="PS50005">
    <property type="entry name" value="TPR"/>
    <property type="match status" value="5"/>
</dbReference>
<dbReference type="Gene3D" id="3.40.50.300">
    <property type="entry name" value="P-loop containing nucleotide triphosphate hydrolases"/>
    <property type="match status" value="1"/>
</dbReference>
<comment type="caution">
    <text evidence="6">The sequence shown here is derived from an EMBL/GenBank/DDBJ whole genome shotgun (WGS) entry which is preliminary data.</text>
</comment>
<name>A0ABN1R1S6_9ACTN</name>
<feature type="repeat" description="TPR" evidence="3">
    <location>
        <begin position="819"/>
        <end position="852"/>
    </location>
</feature>
<feature type="repeat" description="TPR" evidence="3">
    <location>
        <begin position="583"/>
        <end position="616"/>
    </location>
</feature>
<dbReference type="Proteomes" id="UP001500418">
    <property type="component" value="Unassembled WGS sequence"/>
</dbReference>
<dbReference type="Pfam" id="PF13432">
    <property type="entry name" value="TPR_16"/>
    <property type="match status" value="2"/>
</dbReference>
<keyword evidence="2 3" id="KW-0802">TPR repeat</keyword>
<proteinExistence type="predicted"/>
<accession>A0ABN1R1S6</accession>
<dbReference type="Pfam" id="PF13181">
    <property type="entry name" value="TPR_8"/>
    <property type="match status" value="1"/>
</dbReference>
<gene>
    <name evidence="6" type="ORF">GCM10009575_072560</name>
</gene>
<dbReference type="PROSITE" id="PS50293">
    <property type="entry name" value="TPR_REGION"/>
    <property type="match status" value="1"/>
</dbReference>
<dbReference type="InterPro" id="IPR019734">
    <property type="entry name" value="TPR_rpt"/>
</dbReference>
<dbReference type="InterPro" id="IPR011990">
    <property type="entry name" value="TPR-like_helical_dom_sf"/>
</dbReference>
<reference evidence="6 7" key="1">
    <citation type="journal article" date="2019" name="Int. J. Syst. Evol. Microbiol.">
        <title>The Global Catalogue of Microorganisms (GCM) 10K type strain sequencing project: providing services to taxonomists for standard genome sequencing and annotation.</title>
        <authorList>
            <consortium name="The Broad Institute Genomics Platform"/>
            <consortium name="The Broad Institute Genome Sequencing Center for Infectious Disease"/>
            <person name="Wu L."/>
            <person name="Ma J."/>
        </authorList>
    </citation>
    <scope>NUCLEOTIDE SEQUENCE [LARGE SCALE GENOMIC DNA]</scope>
    <source>
        <strain evidence="6 7">JCM 11444</strain>
    </source>
</reference>
<dbReference type="SUPFAM" id="SSF48452">
    <property type="entry name" value="TPR-like"/>
    <property type="match status" value="2"/>
</dbReference>
<dbReference type="Pfam" id="PF00515">
    <property type="entry name" value="TPR_1"/>
    <property type="match status" value="1"/>
</dbReference>
<evidence type="ECO:0000313" key="6">
    <source>
        <dbReference type="EMBL" id="GAA0949903.1"/>
    </source>
</evidence>
<sequence length="1006" mass="110461">MAERRPTMRELIQRRRRFVGRRQEMAAFRENFAVPPEDAAHHFLFHVRGDAGVGKTTLLRQLENTAREHRALTASVDESVNSVPEVMAAISAQFAQAGHPLKSFDKLLATYRQRRHEADAAAQQPAAPQPPEGAAGGPQPSAASAFAVRAGLVGLGMVPGVGALAGAAEPDRVAQAADRARAKLSARLRSHDDVDLVMSPLDALTPAFLRDVGEVAASVPWVAWFFDTYERTGPLLDLWLRDVMFEGRYGSLPANAVVTLAGQGTLAPRCWADYADLVVDLPLVPFTEAEARQLLTAKGVADEQVIEVVLRLTGGLPVLVSMLAEARPTTPEAVGDPSGTAVERFLKWVSDETHRSVALAAALPRRLDEDVFAAAVGEEAAELYGWLRSLPFAADSSGRCRYHEVVRTAMLRLQRNQSPQAWRARHLRLADAFAGWQREIEESLEGDGKWEHERWLDCRLEEAYHRLCANPEAALRAELRAYLGVYLDHASVSWERRWMRMLLEVGRDCGVESVRAWGERFLAGSNVSEVATTMTLLIDEVGQDERALATAFALRSTARAHMDELEGALADAERALELDADSDRAHAARGYTYLGMERYEQALESLDRALELDPDSAWALSRRGEVNSLLGRFEEALADLTRSCDLDDGSAWTVSTRGLVHHAIRDYDSALADFTRALEITPKWAWAHAERAATYRMLGRYEESLADAERSIELGSDHAGFSHIHALRNLDRYEEAISAADGYLASHPDDQGALAERGEAYRMTDRFQEALADFGRAIEIEPSYVFALVRRGQTYQHIGRLGEALADFDTALSADPDDAWVPANRGALRLRLGEDKAALADLDRALGLDPDDLQALEARARCHRRAGRYAEAATDIERATALDGQDLDIASERAMLVSRTAGLPEARERWIAFEALLEEHGGQWDAQARVAAPIVSRAALGDGAGAERLVAELTATRPYWEIVDDVIRALDDLAQCPGADPTLLAALRAPLAELRASLDHGRTALG</sequence>
<evidence type="ECO:0000256" key="3">
    <source>
        <dbReference type="PROSITE-ProRule" id="PRU00339"/>
    </source>
</evidence>
<feature type="region of interest" description="Disordered" evidence="5">
    <location>
        <begin position="115"/>
        <end position="141"/>
    </location>
</feature>
<feature type="repeat" description="TPR" evidence="3">
    <location>
        <begin position="751"/>
        <end position="784"/>
    </location>
</feature>
<keyword evidence="4" id="KW-0175">Coiled coil</keyword>
<dbReference type="PANTHER" id="PTHR44858:SF1">
    <property type="entry name" value="UDP-N-ACETYLGLUCOSAMINE--PEPTIDE N-ACETYLGLUCOSAMINYLTRANSFERASE SPINDLY-RELATED"/>
    <property type="match status" value="1"/>
</dbReference>
<dbReference type="SMART" id="SM00028">
    <property type="entry name" value="TPR"/>
    <property type="match status" value="9"/>
</dbReference>
<protein>
    <submittedName>
        <fullName evidence="6">Tetratricopeptide repeat protein</fullName>
    </submittedName>
</protein>
<evidence type="ECO:0000313" key="7">
    <source>
        <dbReference type="Proteomes" id="UP001500418"/>
    </source>
</evidence>
<dbReference type="Gene3D" id="1.25.40.10">
    <property type="entry name" value="Tetratricopeptide repeat domain"/>
    <property type="match status" value="4"/>
</dbReference>
<evidence type="ECO:0000256" key="4">
    <source>
        <dbReference type="SAM" id="Coils"/>
    </source>
</evidence>
<feature type="repeat" description="TPR" evidence="3">
    <location>
        <begin position="651"/>
        <end position="684"/>
    </location>
</feature>
<evidence type="ECO:0000256" key="2">
    <source>
        <dbReference type="ARBA" id="ARBA00022803"/>
    </source>
</evidence>
<keyword evidence="1" id="KW-0677">Repeat</keyword>
<dbReference type="InterPro" id="IPR027417">
    <property type="entry name" value="P-loop_NTPase"/>
</dbReference>
<evidence type="ECO:0000256" key="5">
    <source>
        <dbReference type="SAM" id="MobiDB-lite"/>
    </source>
</evidence>
<feature type="coiled-coil region" evidence="4">
    <location>
        <begin position="555"/>
        <end position="582"/>
    </location>
</feature>